<dbReference type="CDD" id="cd09641">
    <property type="entry name" value="Cas3''_I"/>
    <property type="match status" value="1"/>
</dbReference>
<dbReference type="InterPro" id="IPR054712">
    <property type="entry name" value="Cas3-like_dom"/>
</dbReference>
<keyword evidence="6" id="KW-0378">Hydrolase</keyword>
<dbReference type="InterPro" id="IPR027417">
    <property type="entry name" value="P-loop_NTPase"/>
</dbReference>
<dbReference type="Gene3D" id="1.10.3210.30">
    <property type="match status" value="1"/>
</dbReference>
<evidence type="ECO:0000259" key="12">
    <source>
        <dbReference type="PROSITE" id="PS51643"/>
    </source>
</evidence>
<comment type="similarity">
    <text evidence="2">In the central section; belongs to the CRISPR-associated helicase Cas3 family.</text>
</comment>
<dbReference type="PROSITE" id="PS51194">
    <property type="entry name" value="HELICASE_CTER"/>
    <property type="match status" value="1"/>
</dbReference>
<dbReference type="Pfam" id="PF00270">
    <property type="entry name" value="DEAD"/>
    <property type="match status" value="1"/>
</dbReference>
<sequence length="793" mass="92187">MQFYSHQGILLKEHLKEVGSRCREFFFFDTPGDLGELAYIIGITHDFGKYTTYFQDRLFGRKDWRKLSDHALLSALYSALVVERLAEVLPGVEEIAEYLPLVAFFVVFHHHVDLRSLSHIEERLREGSEHREIVFKQVDNLKGNAEDINQDLGELGLPLLEEFAGKLEDVMYKLRRAKYWLEKKTAEDKKERVAVLTLSLFSALIDADKKSAGEVEVIERRALPSSLVETYKERKFGQSSGNINALREEIFNQVTGKVATLDLRRDRLLTLTAPTGSGKTLTGFAFALKLRERIEKELHYLPRIVYSLPFISIIDQNFGVLSEVLSQLDDFTENSSAYILGHHHLSDLRYVEEGEEKEFDEALALIESWESEVIVTTFVQLLHSVIGFKNRFLRKYHNVARSIIILDEVQNVPAEYWPLLRRVFKLMVKYLGCFIILSTATRPLIFQEREALELLEEKEKYFRSLRRVTLRPRVVEPQSVEDFTRWFAEEFYNSSKSYLLVLNTIRSSLAVYEKLKEMGISELYYLSANLVSADKLNRIREVKEALKEGRKPVLVSTQVVEAGVDLDFDCTVRDLGPLDSIIQVAGRCNRNFQRGAGGGEVMVVHLRDERGKDYAQYVYQKLLPGLSFQILKDLQEVKEEDFLSLADRYFKKVGEWKSFEEAEDIYRALLNLRFYEEGEKSVAHFQLIDEKGFIFPVFIEKDEKAQRVWERFREITGEGSLKPWERKKELLRIRRDFEAYIVNVRVNKKREAVLFEIMFSENLGYVPFERVEEFYNPETGFRVGDSGPQAIMI</sequence>
<keyword evidence="5" id="KW-0547">Nucleotide-binding</keyword>
<organism evidence="13 14">
    <name type="scientific">Thermatribacter velox</name>
    <dbReference type="NCBI Taxonomy" id="3039681"/>
    <lineage>
        <taxon>Bacteria</taxon>
        <taxon>Pseudomonadati</taxon>
        <taxon>Atribacterota</taxon>
        <taxon>Atribacteria</taxon>
        <taxon>Atribacterales</taxon>
        <taxon>Thermatribacteraceae</taxon>
        <taxon>Thermatribacter</taxon>
    </lineage>
</organism>
<dbReference type="PROSITE" id="PS51643">
    <property type="entry name" value="HD_CAS3"/>
    <property type="match status" value="1"/>
</dbReference>
<evidence type="ECO:0000259" key="10">
    <source>
        <dbReference type="PROSITE" id="PS51192"/>
    </source>
</evidence>
<dbReference type="InterPro" id="IPR006483">
    <property type="entry name" value="CRISPR-assoc_Cas3_HD"/>
</dbReference>
<evidence type="ECO:0000256" key="6">
    <source>
        <dbReference type="ARBA" id="ARBA00022801"/>
    </source>
</evidence>
<evidence type="ECO:0000256" key="7">
    <source>
        <dbReference type="ARBA" id="ARBA00022806"/>
    </source>
</evidence>
<dbReference type="InterPro" id="IPR006474">
    <property type="entry name" value="Helicase_Cas3_CRISPR-ass_core"/>
</dbReference>
<dbReference type="SUPFAM" id="SSF52540">
    <property type="entry name" value="P-loop containing nucleoside triphosphate hydrolases"/>
    <property type="match status" value="1"/>
</dbReference>
<dbReference type="CDD" id="cd17930">
    <property type="entry name" value="DEXHc_cas3"/>
    <property type="match status" value="1"/>
</dbReference>
<name>A0ABZ2YBJ0_9BACT</name>
<evidence type="ECO:0000256" key="5">
    <source>
        <dbReference type="ARBA" id="ARBA00022741"/>
    </source>
</evidence>
<dbReference type="InterPro" id="IPR038257">
    <property type="entry name" value="CRISPR-assoc_Cas3_HD_sf"/>
</dbReference>
<evidence type="ECO:0000313" key="14">
    <source>
        <dbReference type="Proteomes" id="UP001461341"/>
    </source>
</evidence>
<protein>
    <submittedName>
        <fullName evidence="13">CRISPR-associated helicase Cas3</fullName>
    </submittedName>
</protein>
<proteinExistence type="inferred from homology"/>
<dbReference type="Pfam" id="PF22590">
    <property type="entry name" value="Cas3-like_C_2"/>
    <property type="match status" value="1"/>
</dbReference>
<reference evidence="13 14" key="1">
    <citation type="submission" date="2023-03" db="EMBL/GenBank/DDBJ databases">
        <title>Novel Species.</title>
        <authorList>
            <person name="Ma S."/>
        </authorList>
    </citation>
    <scope>NUCLEOTIDE SEQUENCE [LARGE SCALE GENOMIC DNA]</scope>
    <source>
        <strain evidence="13 14">B11</strain>
    </source>
</reference>
<dbReference type="NCBIfam" id="TIGR01587">
    <property type="entry name" value="cas3_core"/>
    <property type="match status" value="1"/>
</dbReference>
<dbReference type="InterPro" id="IPR011545">
    <property type="entry name" value="DEAD/DEAH_box_helicase_dom"/>
</dbReference>
<keyword evidence="4" id="KW-0479">Metal-binding</keyword>
<keyword evidence="3" id="KW-0540">Nuclease</keyword>
<dbReference type="Proteomes" id="UP001461341">
    <property type="component" value="Chromosome"/>
</dbReference>
<evidence type="ECO:0000256" key="4">
    <source>
        <dbReference type="ARBA" id="ARBA00022723"/>
    </source>
</evidence>
<keyword evidence="7" id="KW-0347">Helicase</keyword>
<evidence type="ECO:0000256" key="9">
    <source>
        <dbReference type="ARBA" id="ARBA00023118"/>
    </source>
</evidence>
<evidence type="ECO:0000256" key="2">
    <source>
        <dbReference type="ARBA" id="ARBA00009046"/>
    </source>
</evidence>
<feature type="domain" description="HD Cas3-type" evidence="12">
    <location>
        <begin position="4"/>
        <end position="211"/>
    </location>
</feature>
<accession>A0ABZ2YBJ0</accession>
<dbReference type="RefSeq" id="WP_369018531.1">
    <property type="nucleotide sequence ID" value="NZ_CP121689.1"/>
</dbReference>
<comment type="similarity">
    <text evidence="1">In the N-terminal section; belongs to the CRISPR-associated nuclease Cas3-HD family.</text>
</comment>
<evidence type="ECO:0000259" key="11">
    <source>
        <dbReference type="PROSITE" id="PS51194"/>
    </source>
</evidence>
<dbReference type="Gene3D" id="3.40.50.300">
    <property type="entry name" value="P-loop containing nucleotide triphosphate hydrolases"/>
    <property type="match status" value="2"/>
</dbReference>
<gene>
    <name evidence="13" type="primary">cas3</name>
    <name evidence="13" type="ORF">QBE54_01160</name>
</gene>
<feature type="domain" description="Helicase ATP-binding" evidence="10">
    <location>
        <begin position="260"/>
        <end position="460"/>
    </location>
</feature>
<keyword evidence="14" id="KW-1185">Reference proteome</keyword>
<feature type="domain" description="Helicase C-terminal" evidence="11">
    <location>
        <begin position="479"/>
        <end position="643"/>
    </location>
</feature>
<evidence type="ECO:0000313" key="13">
    <source>
        <dbReference type="EMBL" id="WZL76373.1"/>
    </source>
</evidence>
<evidence type="ECO:0000256" key="1">
    <source>
        <dbReference type="ARBA" id="ARBA00006847"/>
    </source>
</evidence>
<dbReference type="NCBIfam" id="TIGR01596">
    <property type="entry name" value="cas3_HD"/>
    <property type="match status" value="1"/>
</dbReference>
<evidence type="ECO:0000256" key="3">
    <source>
        <dbReference type="ARBA" id="ARBA00022722"/>
    </source>
</evidence>
<keyword evidence="8" id="KW-0067">ATP-binding</keyword>
<evidence type="ECO:0000256" key="8">
    <source>
        <dbReference type="ARBA" id="ARBA00022840"/>
    </source>
</evidence>
<dbReference type="EMBL" id="CP121689">
    <property type="protein sequence ID" value="WZL76373.1"/>
    <property type="molecule type" value="Genomic_DNA"/>
</dbReference>
<dbReference type="PROSITE" id="PS51192">
    <property type="entry name" value="HELICASE_ATP_BIND_1"/>
    <property type="match status" value="1"/>
</dbReference>
<keyword evidence="9" id="KW-0051">Antiviral defense</keyword>
<dbReference type="InterPro" id="IPR001650">
    <property type="entry name" value="Helicase_C-like"/>
</dbReference>
<dbReference type="InterPro" id="IPR014001">
    <property type="entry name" value="Helicase_ATP-bd"/>
</dbReference>